<reference evidence="1 2" key="1">
    <citation type="journal article" date="2017" name="Int. J. Parasitol.">
        <title>The genome of the protozoan parasite Cystoisospora suis and a reverse vaccinology approach to identify vaccine candidates.</title>
        <authorList>
            <person name="Palmieri N."/>
            <person name="Shrestha A."/>
            <person name="Ruttkowski B."/>
            <person name="Beck T."/>
            <person name="Vogl C."/>
            <person name="Tomley F."/>
            <person name="Blake D.P."/>
            <person name="Joachim A."/>
        </authorList>
    </citation>
    <scope>NUCLEOTIDE SEQUENCE [LARGE SCALE GENOMIC DNA]</scope>
    <source>
        <strain evidence="1 2">Wien I</strain>
    </source>
</reference>
<sequence length="23" mass="2900">MPLINYIEIFFCKACKYTLRYIR</sequence>
<organism evidence="1 2">
    <name type="scientific">Cystoisospora suis</name>
    <dbReference type="NCBI Taxonomy" id="483139"/>
    <lineage>
        <taxon>Eukaryota</taxon>
        <taxon>Sar</taxon>
        <taxon>Alveolata</taxon>
        <taxon>Apicomplexa</taxon>
        <taxon>Conoidasida</taxon>
        <taxon>Coccidia</taxon>
        <taxon>Eucoccidiorida</taxon>
        <taxon>Eimeriorina</taxon>
        <taxon>Sarcocystidae</taxon>
        <taxon>Cystoisospora</taxon>
    </lineage>
</organism>
<dbReference type="EMBL" id="MIGC01002434">
    <property type="protein sequence ID" value="PHJ21084.1"/>
    <property type="molecule type" value="Genomic_DNA"/>
</dbReference>
<proteinExistence type="predicted"/>
<evidence type="ECO:0000313" key="1">
    <source>
        <dbReference type="EMBL" id="PHJ21084.1"/>
    </source>
</evidence>
<protein>
    <submittedName>
        <fullName evidence="1">Uncharacterized protein</fullName>
    </submittedName>
</protein>
<evidence type="ECO:0000313" key="2">
    <source>
        <dbReference type="Proteomes" id="UP000221165"/>
    </source>
</evidence>
<gene>
    <name evidence="1" type="ORF">CSUI_005074</name>
</gene>
<dbReference type="Proteomes" id="UP000221165">
    <property type="component" value="Unassembled WGS sequence"/>
</dbReference>
<dbReference type="AlphaFoldDB" id="A0A2C6KYW9"/>
<accession>A0A2C6KYW9</accession>
<name>A0A2C6KYW9_9APIC</name>
<comment type="caution">
    <text evidence="1">The sequence shown here is derived from an EMBL/GenBank/DDBJ whole genome shotgun (WGS) entry which is preliminary data.</text>
</comment>
<keyword evidence="2" id="KW-1185">Reference proteome</keyword>
<feature type="non-terminal residue" evidence="1">
    <location>
        <position position="23"/>
    </location>
</feature>
<dbReference type="VEuPathDB" id="ToxoDB:CSUI_005074"/>